<dbReference type="GO" id="GO:0019752">
    <property type="term" value="P:carboxylic acid metabolic process"/>
    <property type="evidence" value="ECO:0007669"/>
    <property type="project" value="InterPro"/>
</dbReference>
<reference evidence="8 9" key="1">
    <citation type="submission" date="2018-08" db="EMBL/GenBank/DDBJ databases">
        <title>Henriciella mobilis sp. nov., isolated from seawater.</title>
        <authorList>
            <person name="Cheng H."/>
            <person name="Wu Y.-H."/>
            <person name="Xu X.-W."/>
            <person name="Guo L.-L."/>
        </authorList>
    </citation>
    <scope>NUCLEOTIDE SEQUENCE [LARGE SCALE GENOMIC DNA]</scope>
    <source>
        <strain evidence="8 9">CCUG66934</strain>
    </source>
</reference>
<dbReference type="InterPro" id="IPR010977">
    <property type="entry name" value="Aromatic_deC"/>
</dbReference>
<sequence length="478" mass="51655">MEPDDWTAFRQRAQQTLDRALDRLEQAGTGRVWSPVPENVDAQLDRALVDAPLAADSVDAALASLLPYGVGNTHPRFLGWVHGSGTPFGLLPAIIEASINANCGGRDHVGLRVEHALTRWVAEQFRFPESASGLVVTGTSMATVVAMKVARDAALDFASREAGIDGSKLVAYTSAEAHACNARALDILGLGTSALRKIPVNDAFRMDLSALRAAIDQDRAAGLVPFAIIGTAGTVNTGAIDELDGVADVADEEGIWFHVDGAFAASGILSEVVAPRLRGIERAHSIAFDFHKWLHVNYDSGFVLVRDEVLHRRAFSTRPEYLKATERGLAAGNPWPVEYGPELSRGFRALKVWAHIAEFGPERLGAAISENCYLVRTLAALVDEAASFERLAPVETSICCFRYVVDGLSEAELDALNEEIVVRLQETGVAAPSTTKVKGKLAIRANITNHRTREADLHVLLDAIRDIAPQALERIRHV</sequence>
<keyword evidence="5 7" id="KW-0456">Lyase</keyword>
<dbReference type="GO" id="GO:0016831">
    <property type="term" value="F:carboxy-lyase activity"/>
    <property type="evidence" value="ECO:0007669"/>
    <property type="project" value="UniProtKB-KW"/>
</dbReference>
<dbReference type="Proteomes" id="UP000265431">
    <property type="component" value="Unassembled WGS sequence"/>
</dbReference>
<evidence type="ECO:0000256" key="1">
    <source>
        <dbReference type="ARBA" id="ARBA00001933"/>
    </source>
</evidence>
<dbReference type="InterPro" id="IPR015421">
    <property type="entry name" value="PyrdxlP-dep_Trfase_major"/>
</dbReference>
<evidence type="ECO:0000256" key="2">
    <source>
        <dbReference type="ARBA" id="ARBA00009533"/>
    </source>
</evidence>
<evidence type="ECO:0000313" key="9">
    <source>
        <dbReference type="Proteomes" id="UP000265431"/>
    </source>
</evidence>
<protein>
    <submittedName>
        <fullName evidence="8">Cytochrome D ubiquinol oxidase subunit I</fullName>
    </submittedName>
</protein>
<dbReference type="Pfam" id="PF00282">
    <property type="entry name" value="Pyridoxal_deC"/>
    <property type="match status" value="1"/>
</dbReference>
<comment type="cofactor">
    <cofactor evidence="1 6 7">
        <name>pyridoxal 5'-phosphate</name>
        <dbReference type="ChEBI" id="CHEBI:597326"/>
    </cofactor>
</comment>
<dbReference type="SUPFAM" id="SSF53383">
    <property type="entry name" value="PLP-dependent transferases"/>
    <property type="match status" value="1"/>
</dbReference>
<dbReference type="GO" id="GO:0030170">
    <property type="term" value="F:pyridoxal phosphate binding"/>
    <property type="evidence" value="ECO:0007669"/>
    <property type="project" value="InterPro"/>
</dbReference>
<comment type="similarity">
    <text evidence="2 7">Belongs to the group II decarboxylase family.</text>
</comment>
<dbReference type="EMBL" id="QWGB01000007">
    <property type="protein sequence ID" value="RIJ22348.1"/>
    <property type="molecule type" value="Genomic_DNA"/>
</dbReference>
<dbReference type="PRINTS" id="PR00800">
    <property type="entry name" value="YHDCRBOXLASE"/>
</dbReference>
<dbReference type="Gene3D" id="3.40.640.10">
    <property type="entry name" value="Type I PLP-dependent aspartate aminotransferase-like (Major domain)"/>
    <property type="match status" value="1"/>
</dbReference>
<dbReference type="OrthoDB" id="9803665at2"/>
<dbReference type="AlphaFoldDB" id="A0A399QU27"/>
<evidence type="ECO:0000256" key="6">
    <source>
        <dbReference type="PIRSR" id="PIRSR602129-50"/>
    </source>
</evidence>
<gene>
    <name evidence="8" type="ORF">D1224_11310</name>
</gene>
<evidence type="ECO:0000256" key="3">
    <source>
        <dbReference type="ARBA" id="ARBA00022793"/>
    </source>
</evidence>
<dbReference type="Gene3D" id="3.90.1150.10">
    <property type="entry name" value="Aspartate Aminotransferase, domain 1"/>
    <property type="match status" value="1"/>
</dbReference>
<accession>A0A399QU27</accession>
<dbReference type="InterPro" id="IPR015424">
    <property type="entry name" value="PyrdxlP-dep_Trfase"/>
</dbReference>
<keyword evidence="3" id="KW-0210">Decarboxylase</keyword>
<feature type="modified residue" description="N6-(pyridoxal phosphate)lysine" evidence="6">
    <location>
        <position position="292"/>
    </location>
</feature>
<dbReference type="GO" id="GO:0006520">
    <property type="term" value="P:amino acid metabolic process"/>
    <property type="evidence" value="ECO:0007669"/>
    <property type="project" value="InterPro"/>
</dbReference>
<evidence type="ECO:0000256" key="7">
    <source>
        <dbReference type="RuleBase" id="RU000382"/>
    </source>
</evidence>
<evidence type="ECO:0000313" key="8">
    <source>
        <dbReference type="EMBL" id="RIJ22348.1"/>
    </source>
</evidence>
<dbReference type="InterPro" id="IPR002129">
    <property type="entry name" value="PyrdxlP-dep_de-COase"/>
</dbReference>
<keyword evidence="4 6" id="KW-0663">Pyridoxal phosphate</keyword>
<evidence type="ECO:0000256" key="5">
    <source>
        <dbReference type="ARBA" id="ARBA00023239"/>
    </source>
</evidence>
<dbReference type="InterPro" id="IPR015422">
    <property type="entry name" value="PyrdxlP-dep_Trfase_small"/>
</dbReference>
<comment type="caution">
    <text evidence="8">The sequence shown here is derived from an EMBL/GenBank/DDBJ whole genome shotgun (WGS) entry which is preliminary data.</text>
</comment>
<keyword evidence="9" id="KW-1185">Reference proteome</keyword>
<proteinExistence type="inferred from homology"/>
<dbReference type="PANTHER" id="PTHR11999">
    <property type="entry name" value="GROUP II PYRIDOXAL-5-PHOSPHATE DECARBOXYLASE"/>
    <property type="match status" value="1"/>
</dbReference>
<organism evidence="8 9">
    <name type="scientific">Henriciella barbarensis</name>
    <dbReference type="NCBI Taxonomy" id="86342"/>
    <lineage>
        <taxon>Bacteria</taxon>
        <taxon>Pseudomonadati</taxon>
        <taxon>Pseudomonadota</taxon>
        <taxon>Alphaproteobacteria</taxon>
        <taxon>Hyphomonadales</taxon>
        <taxon>Hyphomonadaceae</taxon>
        <taxon>Henriciella</taxon>
    </lineage>
</organism>
<evidence type="ECO:0000256" key="4">
    <source>
        <dbReference type="ARBA" id="ARBA00022898"/>
    </source>
</evidence>
<name>A0A399QU27_9PROT</name>
<dbReference type="PANTHER" id="PTHR11999:SF70">
    <property type="entry name" value="MIP05841P"/>
    <property type="match status" value="1"/>
</dbReference>